<feature type="transmembrane region" description="Helical" evidence="5">
    <location>
        <begin position="91"/>
        <end position="108"/>
    </location>
</feature>
<dbReference type="GO" id="GO:0005886">
    <property type="term" value="C:plasma membrane"/>
    <property type="evidence" value="ECO:0007669"/>
    <property type="project" value="UniProtKB-SubCell"/>
</dbReference>
<feature type="transmembrane region" description="Helical" evidence="5">
    <location>
        <begin position="6"/>
        <end position="23"/>
    </location>
</feature>
<evidence type="ECO:0000256" key="2">
    <source>
        <dbReference type="ARBA" id="ARBA00022692"/>
    </source>
</evidence>
<proteinExistence type="inferred from homology"/>
<dbReference type="HAMAP" id="MF_01536">
    <property type="entry name" value="UPF0344"/>
    <property type="match status" value="1"/>
</dbReference>
<gene>
    <name evidence="6" type="ORF">GFC30_1073</name>
</gene>
<keyword evidence="3 5" id="KW-1133">Transmembrane helix</keyword>
<dbReference type="PATRIC" id="fig|294699.3.peg.1068"/>
<dbReference type="Pfam" id="PF07457">
    <property type="entry name" value="DUF1516"/>
    <property type="match status" value="1"/>
</dbReference>
<keyword evidence="2 5" id="KW-0812">Transmembrane</keyword>
<evidence type="ECO:0000313" key="6">
    <source>
        <dbReference type="EMBL" id="ANB59823.1"/>
    </source>
</evidence>
<comment type="subcellular location">
    <subcellularLocation>
        <location evidence="5">Cell membrane</location>
        <topology evidence="5">Multi-pass membrane protein</topology>
    </subcellularLocation>
</comment>
<keyword evidence="7" id="KW-1185">Reference proteome</keyword>
<feature type="transmembrane region" description="Helical" evidence="5">
    <location>
        <begin position="35"/>
        <end position="56"/>
    </location>
</feature>
<keyword evidence="1 5" id="KW-1003">Cell membrane</keyword>
<dbReference type="EMBL" id="CP015438">
    <property type="protein sequence ID" value="ANB59823.1"/>
    <property type="molecule type" value="Genomic_DNA"/>
</dbReference>
<evidence type="ECO:0000256" key="4">
    <source>
        <dbReference type="ARBA" id="ARBA00023136"/>
    </source>
</evidence>
<feature type="transmembrane region" description="Helical" evidence="5">
    <location>
        <begin position="62"/>
        <end position="79"/>
    </location>
</feature>
<dbReference type="InterPro" id="IPR010899">
    <property type="entry name" value="UPF0344"/>
</dbReference>
<evidence type="ECO:0000256" key="1">
    <source>
        <dbReference type="ARBA" id="ARBA00022475"/>
    </source>
</evidence>
<accession>A0A160F2U0</accession>
<organism evidence="6 7">
    <name type="scientific">Anoxybacteroides amylolyticum</name>
    <dbReference type="NCBI Taxonomy" id="294699"/>
    <lineage>
        <taxon>Bacteria</taxon>
        <taxon>Bacillati</taxon>
        <taxon>Bacillota</taxon>
        <taxon>Bacilli</taxon>
        <taxon>Bacillales</taxon>
        <taxon>Anoxybacillaceae</taxon>
        <taxon>Anoxybacteroides</taxon>
    </lineage>
</organism>
<keyword evidence="4 5" id="KW-0472">Membrane</keyword>
<evidence type="ECO:0000256" key="5">
    <source>
        <dbReference type="HAMAP-Rule" id="MF_01536"/>
    </source>
</evidence>
<protein>
    <recommendedName>
        <fullName evidence="5">UPF0344 protein GFC30_1073</fullName>
    </recommendedName>
</protein>
<evidence type="ECO:0000256" key="3">
    <source>
        <dbReference type="ARBA" id="ARBA00022989"/>
    </source>
</evidence>
<dbReference type="OrthoDB" id="2365314at2"/>
<dbReference type="NCBIfam" id="NF010196">
    <property type="entry name" value="PRK13673.1-3"/>
    <property type="match status" value="1"/>
</dbReference>
<dbReference type="AlphaFoldDB" id="A0A160F2U0"/>
<dbReference type="Proteomes" id="UP000076865">
    <property type="component" value="Chromosome"/>
</dbReference>
<sequence length="118" mass="13211">MTHAHITAWVIAFILFFVVLSLQKKHSPKAKMVAMVLRLFYLFIIATGGFLLHTLATIPPLYIVKTVVGIWVIGAMEMVMARTKKGKSTQIAWVQLLVAFLLALYLGLKLPLGFHVFS</sequence>
<evidence type="ECO:0000313" key="7">
    <source>
        <dbReference type="Proteomes" id="UP000076865"/>
    </source>
</evidence>
<name>A0A160F2U0_9BACL</name>
<reference evidence="6 7" key="1">
    <citation type="journal article" date="2006" name="Syst. Appl. Microbiol.">
        <title>Anoxybacillus amylolyticus sp. nov., a thermophilic amylase producing bacterium isolated from Mount Rittmann (Antarctica).</title>
        <authorList>
            <person name="Poli A."/>
            <person name="Esposito E."/>
            <person name="Lama L."/>
            <person name="Orlando P."/>
            <person name="Nicolaus G."/>
            <person name="de Appolonia F."/>
            <person name="Gambacorta A."/>
            <person name="Nicolaus B."/>
        </authorList>
    </citation>
    <scope>NUCLEOTIDE SEQUENCE [LARGE SCALE GENOMIC DNA]</scope>
    <source>
        <strain evidence="6 7">DSM 15939</strain>
    </source>
</reference>
<comment type="similarity">
    <text evidence="5">Belongs to the UPF0344 family.</text>
</comment>
<dbReference type="KEGG" id="aamy:GFC30_1073"/>
<dbReference type="RefSeq" id="WP_066323217.1">
    <property type="nucleotide sequence ID" value="NZ_CP015438.1"/>
</dbReference>